<feature type="compositionally biased region" description="Pro residues" evidence="4">
    <location>
        <begin position="1"/>
        <end position="16"/>
    </location>
</feature>
<dbReference type="GO" id="GO:0005576">
    <property type="term" value="C:extracellular region"/>
    <property type="evidence" value="ECO:0007669"/>
    <property type="project" value="UniProtKB-SubCell"/>
</dbReference>
<evidence type="ECO:0000313" key="6">
    <source>
        <dbReference type="EMBL" id="KAF9335804.1"/>
    </source>
</evidence>
<feature type="domain" description="Crinkler effector protein N-terminal" evidence="5">
    <location>
        <begin position="35"/>
        <end position="134"/>
    </location>
</feature>
<comment type="caution">
    <text evidence="6">The sequence shown here is derived from an EMBL/GenBank/DDBJ whole genome shotgun (WGS) entry which is preliminary data.</text>
</comment>
<feature type="region of interest" description="Disordered" evidence="4">
    <location>
        <begin position="137"/>
        <end position="217"/>
    </location>
</feature>
<evidence type="ECO:0000313" key="7">
    <source>
        <dbReference type="Proteomes" id="UP000696485"/>
    </source>
</evidence>
<dbReference type="InterPro" id="IPR045379">
    <property type="entry name" value="Crinkler_N"/>
</dbReference>
<comment type="subcellular location">
    <subcellularLocation>
        <location evidence="1">Host cell</location>
    </subcellularLocation>
    <subcellularLocation>
        <location evidence="2">Secreted</location>
    </subcellularLocation>
</comment>
<dbReference type="AlphaFoldDB" id="A0A9P5SUG5"/>
<name>A0A9P5SUG5_9FUNG</name>
<dbReference type="Pfam" id="PF20147">
    <property type="entry name" value="Crinkler"/>
    <property type="match status" value="2"/>
</dbReference>
<evidence type="ECO:0000256" key="2">
    <source>
        <dbReference type="ARBA" id="ARBA00004613"/>
    </source>
</evidence>
<dbReference type="EMBL" id="JAAAUY010000085">
    <property type="protein sequence ID" value="KAF9335804.1"/>
    <property type="molecule type" value="Genomic_DNA"/>
</dbReference>
<evidence type="ECO:0000259" key="5">
    <source>
        <dbReference type="Pfam" id="PF20147"/>
    </source>
</evidence>
<accession>A0A9P5SUG5</accession>
<organism evidence="6 7">
    <name type="scientific">Podila minutissima</name>
    <dbReference type="NCBI Taxonomy" id="64525"/>
    <lineage>
        <taxon>Eukaryota</taxon>
        <taxon>Fungi</taxon>
        <taxon>Fungi incertae sedis</taxon>
        <taxon>Mucoromycota</taxon>
        <taxon>Mortierellomycotina</taxon>
        <taxon>Mortierellomycetes</taxon>
        <taxon>Mortierellales</taxon>
        <taxon>Mortierellaceae</taxon>
        <taxon>Podila</taxon>
    </lineage>
</organism>
<keyword evidence="3" id="KW-0964">Secreted</keyword>
<reference evidence="6" key="1">
    <citation type="journal article" date="2020" name="Fungal Divers.">
        <title>Resolving the Mortierellaceae phylogeny through synthesis of multi-gene phylogenetics and phylogenomics.</title>
        <authorList>
            <person name="Vandepol N."/>
            <person name="Liber J."/>
            <person name="Desiro A."/>
            <person name="Na H."/>
            <person name="Kennedy M."/>
            <person name="Barry K."/>
            <person name="Grigoriev I.V."/>
            <person name="Miller A.N."/>
            <person name="O'Donnell K."/>
            <person name="Stajich J.E."/>
            <person name="Bonito G."/>
        </authorList>
    </citation>
    <scope>NUCLEOTIDE SEQUENCE</scope>
    <source>
        <strain evidence="6">NVP1</strain>
    </source>
</reference>
<keyword evidence="7" id="KW-1185">Reference proteome</keyword>
<protein>
    <recommendedName>
        <fullName evidence="5">Crinkler effector protein N-terminal domain-containing protein</fullName>
    </recommendedName>
</protein>
<feature type="domain" description="Crinkler effector protein N-terminal" evidence="5">
    <location>
        <begin position="282"/>
        <end position="343"/>
    </location>
</feature>
<sequence>MNQPKETPPPYSPPTPAHYGSTSDSIPEASLFSIFVIQDGHSTSQAFSVKARATDTVDDLKKLIRTAKSPRFDNISADELKLASVCIPDDVHTEHKPRQLRDITLTRALRATEVLEDLFLGRLAERGRIHVVIETDEPKSDRADAASDQRQNRCAHSSDKIEMDERDTQISVQQQQQQQPRPQEPHTIVPLDSLAASPTQTPLALPSCPDQPAETNDLPYPVLPTTTSDPISSSSSSSYPALPVATLSSTNTEEILAYPLESLDTIEPLSNPLPLDPTTPLVLFCLVDGQSTKQTWSIKALPADTVDDMKKAVKAAEAPHYDHVAAGELHLRNNDPECDTIPVNINSVKYLELKAMDTVADVYPRGAVRKTVQLMVMKPGPKPYSSERGGSGCGACEVVLVVISLIMSIIAAASGNDMF</sequence>
<dbReference type="Proteomes" id="UP000696485">
    <property type="component" value="Unassembled WGS sequence"/>
</dbReference>
<feature type="compositionally biased region" description="Basic and acidic residues" evidence="4">
    <location>
        <begin position="137"/>
        <end position="168"/>
    </location>
</feature>
<proteinExistence type="predicted"/>
<evidence type="ECO:0000256" key="3">
    <source>
        <dbReference type="ARBA" id="ARBA00022525"/>
    </source>
</evidence>
<evidence type="ECO:0000256" key="1">
    <source>
        <dbReference type="ARBA" id="ARBA00004340"/>
    </source>
</evidence>
<evidence type="ECO:0000256" key="4">
    <source>
        <dbReference type="SAM" id="MobiDB-lite"/>
    </source>
</evidence>
<feature type="region of interest" description="Disordered" evidence="4">
    <location>
        <begin position="1"/>
        <end position="23"/>
    </location>
</feature>
<gene>
    <name evidence="6" type="ORF">BG006_010608</name>
</gene>
<dbReference type="GO" id="GO:0043657">
    <property type="term" value="C:host cell"/>
    <property type="evidence" value="ECO:0007669"/>
    <property type="project" value="UniProtKB-SubCell"/>
</dbReference>